<dbReference type="EMBL" id="QDKH01000020">
    <property type="protein sequence ID" value="PWC12953.1"/>
    <property type="molecule type" value="Genomic_DNA"/>
</dbReference>
<keyword evidence="3" id="KW-1185">Reference proteome</keyword>
<gene>
    <name evidence="2" type="ORF">DDT56_16100</name>
</gene>
<dbReference type="AlphaFoldDB" id="A0A2U1TU73"/>
<feature type="domain" description="DUF927" evidence="1">
    <location>
        <begin position="130"/>
        <end position="413"/>
    </location>
</feature>
<evidence type="ECO:0000259" key="1">
    <source>
        <dbReference type="Pfam" id="PF06048"/>
    </source>
</evidence>
<accession>A0A2U1TU73</accession>
<name>A0A2U1TU73_9GAMM</name>
<dbReference type="Proteomes" id="UP000296159">
    <property type="component" value="Unassembled WGS sequence"/>
</dbReference>
<protein>
    <recommendedName>
        <fullName evidence="1">DUF927 domain-containing protein</fullName>
    </recommendedName>
</protein>
<evidence type="ECO:0000313" key="3">
    <source>
        <dbReference type="Proteomes" id="UP000296159"/>
    </source>
</evidence>
<dbReference type="RefSeq" id="WP_136167450.1">
    <property type="nucleotide sequence ID" value="NZ_KZ819085.1"/>
</dbReference>
<comment type="caution">
    <text evidence="2">The sequence shown here is derived from an EMBL/GenBank/DDBJ whole genome shotgun (WGS) entry which is preliminary data.</text>
</comment>
<organism evidence="2 3">
    <name type="scientific">Brenneria corticis</name>
    <dbReference type="NCBI Taxonomy" id="2173106"/>
    <lineage>
        <taxon>Bacteria</taxon>
        <taxon>Pseudomonadati</taxon>
        <taxon>Pseudomonadota</taxon>
        <taxon>Gammaproteobacteria</taxon>
        <taxon>Enterobacterales</taxon>
        <taxon>Pectobacteriaceae</taxon>
        <taxon>Brenneria</taxon>
    </lineage>
</organism>
<dbReference type="InterPro" id="IPR009270">
    <property type="entry name" value="DUF927"/>
</dbReference>
<evidence type="ECO:0000313" key="2">
    <source>
        <dbReference type="EMBL" id="PWC12953.1"/>
    </source>
</evidence>
<dbReference type="Pfam" id="PF06048">
    <property type="entry name" value="DUF927"/>
    <property type="match status" value="1"/>
</dbReference>
<reference evidence="2 3" key="1">
    <citation type="submission" date="2018-04" db="EMBL/GenBank/DDBJ databases">
        <title>Brenneria corticis sp.nov.</title>
        <authorList>
            <person name="Li Y."/>
        </authorList>
    </citation>
    <scope>NUCLEOTIDE SEQUENCE [LARGE SCALE GENOMIC DNA]</scope>
    <source>
        <strain evidence="2 3">CFCC 11842</strain>
    </source>
</reference>
<proteinExistence type="predicted"/>
<sequence>MTVETKTQEAMSDALFSCLYRWVNGHPIERDDAMRAMRRHQDAATRYSLLAKELHRLVDSGQTTYEWLCDQGLISTDAGKQREKRMALVAGIIGAKDLKAQLCDSKRINRVFPVAPASVKSVDTRFPKGFRLESDALWFDKEIQKGNGETETRPVRVCSPLRVTAISSDASGGSFGRLLEWETTNGTRRQWAMPMEMLSGSGDEMRRVLLSNGLTYIGTGQAQRALLLDYIALAKPQRAVTCVDRTGWHGHTYVLPDEVIGRDSEAVILQTSTYQTQDFKQAGTLDDWKQYIGAFCVGNSRLMFAVSCALAAPLLRLIGMDGGGYHLKGESTDGKTTVMKVAASICGGPDYWHTWRATGNALEGTASRRNDALLPLDELREVDGREAGQIAYMLANGQGKGRARTDGELRARKQWRLLFFSTGELSLAEHAERAGERTYAGMEVRMVQISSDTGKYGAFEELHGIGDGKAFADYLCEQVGRYHGMPFRAWISTLALDLDKQVDEAKRLLKAYTTELMPVDAGNQVGRVVSRFALVAVAGEMASDAGITGWKTGEAIKAVRVCLDAWMRERGHVGNQEDVGVMEQIRRFFTANQYARFADWNNDNHRPANMVGYRRTEKDPNTGEEATMFYVMPAGWKEICKGFDQVKAARLCAEAGCLVMGGNNKFQSVTRLPDIGPQRVYKFTASVFN</sequence>